<organism evidence="2 3">
    <name type="scientific">Penicillium freii</name>
    <dbReference type="NCBI Taxonomy" id="48697"/>
    <lineage>
        <taxon>Eukaryota</taxon>
        <taxon>Fungi</taxon>
        <taxon>Dikarya</taxon>
        <taxon>Ascomycota</taxon>
        <taxon>Pezizomycotina</taxon>
        <taxon>Eurotiomycetes</taxon>
        <taxon>Eurotiomycetidae</taxon>
        <taxon>Eurotiales</taxon>
        <taxon>Aspergillaceae</taxon>
        <taxon>Penicillium</taxon>
    </lineage>
</organism>
<keyword evidence="3" id="KW-1185">Reference proteome</keyword>
<dbReference type="Proteomes" id="UP000055045">
    <property type="component" value="Unassembled WGS sequence"/>
</dbReference>
<dbReference type="EMBL" id="LLXE01000471">
    <property type="protein sequence ID" value="KUM56540.1"/>
    <property type="molecule type" value="Genomic_DNA"/>
</dbReference>
<dbReference type="AlphaFoldDB" id="A0A117NKR2"/>
<proteinExistence type="predicted"/>
<evidence type="ECO:0000313" key="2">
    <source>
        <dbReference type="EMBL" id="KUM56540.1"/>
    </source>
</evidence>
<reference evidence="2 3" key="1">
    <citation type="submission" date="2015-10" db="EMBL/GenBank/DDBJ databases">
        <title>Genome sequencing of Penicillium freii.</title>
        <authorList>
            <person name="Nguyen H.D."/>
            <person name="Visagie C.M."/>
            <person name="Seifert K.A."/>
        </authorList>
    </citation>
    <scope>NUCLEOTIDE SEQUENCE [LARGE SCALE GENOMIC DNA]</scope>
    <source>
        <strain evidence="2 3">DAOM 242723</strain>
    </source>
</reference>
<accession>A0A117NKR2</accession>
<evidence type="ECO:0000256" key="1">
    <source>
        <dbReference type="SAM" id="MobiDB-lite"/>
    </source>
</evidence>
<gene>
    <name evidence="2" type="ORF">ACN42_g10672</name>
</gene>
<comment type="caution">
    <text evidence="2">The sequence shown here is derived from an EMBL/GenBank/DDBJ whole genome shotgun (WGS) entry which is preliminary data.</text>
</comment>
<sequence>MVASFDRHPSASSYAQRRNHRHHHGYPMLSVKNKKLKVSSALYVESMRIKSKRQMRDLRGNRRIVGKRSKRDDQSAVMLSCHRRRVALGYTPEVVCR</sequence>
<name>A0A117NKR2_PENFR</name>
<protein>
    <submittedName>
        <fullName evidence="2">Uncharacterized protein</fullName>
    </submittedName>
</protein>
<feature type="region of interest" description="Disordered" evidence="1">
    <location>
        <begin position="1"/>
        <end position="28"/>
    </location>
</feature>
<evidence type="ECO:0000313" key="3">
    <source>
        <dbReference type="Proteomes" id="UP000055045"/>
    </source>
</evidence>